<dbReference type="InterPro" id="IPR037883">
    <property type="entry name" value="Knr4/Smi1-like_sf"/>
</dbReference>
<sequence>MNFYKNRNIEDFFTSLEKVSYPMKPCSKDDISKLVKLSPTRTLPKIYLDFMNKAGNGIEFLVGTDYSMGDIFDLKEGAIELLEENNSARKIADDQFIFMMHQGYMFWFFYLNDGDDPAVYCYDESIESDDFNKVSDTLSDFIISLYDW</sequence>
<feature type="domain" description="Knr4/Smi1-like" evidence="1">
    <location>
        <begin position="25"/>
        <end position="142"/>
    </location>
</feature>
<evidence type="ECO:0000259" key="1">
    <source>
        <dbReference type="Pfam" id="PF09346"/>
    </source>
</evidence>
<evidence type="ECO:0000313" key="3">
    <source>
        <dbReference type="Proteomes" id="UP000030437"/>
    </source>
</evidence>
<reference evidence="2 3" key="1">
    <citation type="submission" date="2014-02" db="EMBL/GenBank/DDBJ databases">
        <title>Draft genome sequence of Lysinibacillus odysseyi NBRC 100172.</title>
        <authorList>
            <person name="Zhang F."/>
            <person name="Wang G."/>
            <person name="Zhang L."/>
        </authorList>
    </citation>
    <scope>NUCLEOTIDE SEQUENCE [LARGE SCALE GENOMIC DNA]</scope>
    <source>
        <strain evidence="2 3">NBRC 100172</strain>
    </source>
</reference>
<gene>
    <name evidence="2" type="ORF">CD32_08775</name>
</gene>
<dbReference type="OrthoDB" id="6455738at2"/>
<keyword evidence="3" id="KW-1185">Reference proteome</keyword>
<proteinExistence type="predicted"/>
<comment type="caution">
    <text evidence="2">The sequence shown here is derived from an EMBL/GenBank/DDBJ whole genome shotgun (WGS) entry which is preliminary data.</text>
</comment>
<dbReference type="SUPFAM" id="SSF160631">
    <property type="entry name" value="SMI1/KNR4-like"/>
    <property type="match status" value="1"/>
</dbReference>
<dbReference type="STRING" id="1220589.CD32_08775"/>
<dbReference type="Pfam" id="PF09346">
    <property type="entry name" value="SMI1_KNR4"/>
    <property type="match status" value="1"/>
</dbReference>
<organism evidence="2 3">
    <name type="scientific">Lysinibacillus odysseyi 34hs-1 = NBRC 100172</name>
    <dbReference type="NCBI Taxonomy" id="1220589"/>
    <lineage>
        <taxon>Bacteria</taxon>
        <taxon>Bacillati</taxon>
        <taxon>Bacillota</taxon>
        <taxon>Bacilli</taxon>
        <taxon>Bacillales</taxon>
        <taxon>Bacillaceae</taxon>
        <taxon>Lysinibacillus</taxon>
    </lineage>
</organism>
<dbReference type="InterPro" id="IPR018958">
    <property type="entry name" value="Knr4/Smi1-like_dom"/>
</dbReference>
<protein>
    <recommendedName>
        <fullName evidence="1">Knr4/Smi1-like domain-containing protein</fullName>
    </recommendedName>
</protein>
<dbReference type="Proteomes" id="UP000030437">
    <property type="component" value="Unassembled WGS sequence"/>
</dbReference>
<evidence type="ECO:0000313" key="2">
    <source>
        <dbReference type="EMBL" id="KGR85326.1"/>
    </source>
</evidence>
<dbReference type="RefSeq" id="WP_036153613.1">
    <property type="nucleotide sequence ID" value="NZ_AVCX01000007.1"/>
</dbReference>
<dbReference type="Gene3D" id="3.40.1580.10">
    <property type="entry name" value="SMI1/KNR4-like"/>
    <property type="match status" value="1"/>
</dbReference>
<dbReference type="EMBL" id="JPVP01000054">
    <property type="protein sequence ID" value="KGR85326.1"/>
    <property type="molecule type" value="Genomic_DNA"/>
</dbReference>
<dbReference type="AlphaFoldDB" id="A0A0A3IKQ4"/>
<dbReference type="eggNOG" id="ENOG502ZPY7">
    <property type="taxonomic scope" value="Bacteria"/>
</dbReference>
<accession>A0A0A3IKQ4</accession>
<name>A0A0A3IKQ4_9BACI</name>